<dbReference type="SUPFAM" id="SSF81301">
    <property type="entry name" value="Nucleotidyltransferase"/>
    <property type="match status" value="1"/>
</dbReference>
<dbReference type="EMBL" id="VTEG01000002">
    <property type="protein sequence ID" value="TYS00627.1"/>
    <property type="molecule type" value="Genomic_DNA"/>
</dbReference>
<evidence type="ECO:0000313" key="1">
    <source>
        <dbReference type="EMBL" id="TYS00627.1"/>
    </source>
</evidence>
<proteinExistence type="predicted"/>
<name>A0A5D4MGI8_9BACI</name>
<dbReference type="InterPro" id="IPR007344">
    <property type="entry name" value="GrpB/CoaE"/>
</dbReference>
<dbReference type="RefSeq" id="WP_148953022.1">
    <property type="nucleotide sequence ID" value="NZ_VTEG01000002.1"/>
</dbReference>
<dbReference type="InterPro" id="IPR043519">
    <property type="entry name" value="NT_sf"/>
</dbReference>
<dbReference type="PANTHER" id="PTHR34822">
    <property type="entry name" value="GRPB DOMAIN PROTEIN (AFU_ORTHOLOGUE AFUA_1G01530)"/>
    <property type="match status" value="1"/>
</dbReference>
<evidence type="ECO:0000313" key="2">
    <source>
        <dbReference type="Proteomes" id="UP000325182"/>
    </source>
</evidence>
<reference evidence="1 2" key="1">
    <citation type="submission" date="2019-08" db="EMBL/GenBank/DDBJ databases">
        <title>Bacillus genomes from the desert of Cuatro Cienegas, Coahuila.</title>
        <authorList>
            <person name="Olmedo-Alvarez G."/>
        </authorList>
    </citation>
    <scope>NUCLEOTIDE SEQUENCE [LARGE SCALE GENOMIC DNA]</scope>
    <source>
        <strain evidence="1 2">CH128b_4D</strain>
    </source>
</reference>
<gene>
    <name evidence="1" type="ORF">FZC84_03785</name>
</gene>
<dbReference type="AlphaFoldDB" id="A0A5D4MGI8"/>
<dbReference type="Pfam" id="PF04229">
    <property type="entry name" value="GrpB"/>
    <property type="match status" value="1"/>
</dbReference>
<sequence length="179" mass="20615">MSRKVEVTSYRPQWREQFLQEKKRLETVFQGTNAVIHHIGSTSVEGLAAKPIIDFLIETPDIGAADDRTGELEALGYTGKGENGIAGRRFFIYENREGDRLYHVHIYALGSKEIERHLVLRDYLRAVKDEAEKYGRLKSELAAKYPNDIEAYIEGKNEFVQGLESRALKWRHQKATFPF</sequence>
<organism evidence="1 2">
    <name type="scientific">Rossellomorea vietnamensis</name>
    <dbReference type="NCBI Taxonomy" id="218284"/>
    <lineage>
        <taxon>Bacteria</taxon>
        <taxon>Bacillati</taxon>
        <taxon>Bacillota</taxon>
        <taxon>Bacilli</taxon>
        <taxon>Bacillales</taxon>
        <taxon>Bacillaceae</taxon>
        <taxon>Rossellomorea</taxon>
    </lineage>
</organism>
<dbReference type="PANTHER" id="PTHR34822:SF1">
    <property type="entry name" value="GRPB FAMILY PROTEIN"/>
    <property type="match status" value="1"/>
</dbReference>
<protein>
    <submittedName>
        <fullName evidence="1">GrpB family protein</fullName>
    </submittedName>
</protein>
<dbReference type="Gene3D" id="3.30.460.10">
    <property type="entry name" value="Beta Polymerase, domain 2"/>
    <property type="match status" value="1"/>
</dbReference>
<accession>A0A5D4MGI8</accession>
<dbReference type="Proteomes" id="UP000325182">
    <property type="component" value="Unassembled WGS sequence"/>
</dbReference>
<comment type="caution">
    <text evidence="1">The sequence shown here is derived from an EMBL/GenBank/DDBJ whole genome shotgun (WGS) entry which is preliminary data.</text>
</comment>